<feature type="domain" description="AB hydrolase-1" evidence="2">
    <location>
        <begin position="107"/>
        <end position="225"/>
    </location>
</feature>
<dbReference type="OrthoDB" id="7457040at2759"/>
<evidence type="ECO:0000313" key="3">
    <source>
        <dbReference type="EMBL" id="ODQ66766.1"/>
    </source>
</evidence>
<comment type="similarity">
    <text evidence="1">Belongs to the peptidase S33 family. ABHD4/ABHD5 subfamily.</text>
</comment>
<dbReference type="PANTHER" id="PTHR42886:SF29">
    <property type="entry name" value="PUMMELIG, ISOFORM A"/>
    <property type="match status" value="1"/>
</dbReference>
<dbReference type="GO" id="GO:0055088">
    <property type="term" value="P:lipid homeostasis"/>
    <property type="evidence" value="ECO:0007669"/>
    <property type="project" value="TreeGrafter"/>
</dbReference>
<dbReference type="STRING" id="857566.A0A1E3PMU3"/>
<dbReference type="GO" id="GO:0004623">
    <property type="term" value="F:phospholipase A2 activity"/>
    <property type="evidence" value="ECO:0007669"/>
    <property type="project" value="TreeGrafter"/>
</dbReference>
<reference evidence="3 4" key="1">
    <citation type="journal article" date="2016" name="Proc. Natl. Acad. Sci. U.S.A.">
        <title>Comparative genomics of biotechnologically important yeasts.</title>
        <authorList>
            <person name="Riley R."/>
            <person name="Haridas S."/>
            <person name="Wolfe K.H."/>
            <person name="Lopes M.R."/>
            <person name="Hittinger C.T."/>
            <person name="Goeker M."/>
            <person name="Salamov A.A."/>
            <person name="Wisecaver J.H."/>
            <person name="Long T.M."/>
            <person name="Calvey C.H."/>
            <person name="Aerts A.L."/>
            <person name="Barry K.W."/>
            <person name="Choi C."/>
            <person name="Clum A."/>
            <person name="Coughlan A.Y."/>
            <person name="Deshpande S."/>
            <person name="Douglass A.P."/>
            <person name="Hanson S.J."/>
            <person name="Klenk H.-P."/>
            <person name="LaButti K.M."/>
            <person name="Lapidus A."/>
            <person name="Lindquist E.A."/>
            <person name="Lipzen A.M."/>
            <person name="Meier-Kolthoff J.P."/>
            <person name="Ohm R.A."/>
            <person name="Otillar R.P."/>
            <person name="Pangilinan J.L."/>
            <person name="Peng Y."/>
            <person name="Rokas A."/>
            <person name="Rosa C.A."/>
            <person name="Scheuner C."/>
            <person name="Sibirny A.A."/>
            <person name="Slot J.C."/>
            <person name="Stielow J.B."/>
            <person name="Sun H."/>
            <person name="Kurtzman C.P."/>
            <person name="Blackwell M."/>
            <person name="Grigoriev I.V."/>
            <person name="Jeffries T.W."/>
        </authorList>
    </citation>
    <scope>NUCLEOTIDE SEQUENCE [LARGE SCALE GENOMIC DNA]</scope>
    <source>
        <strain evidence="3 4">DSM 6958</strain>
    </source>
</reference>
<dbReference type="GO" id="GO:0042171">
    <property type="term" value="F:lysophosphatidic acid acyltransferase activity"/>
    <property type="evidence" value="ECO:0007669"/>
    <property type="project" value="TreeGrafter"/>
</dbReference>
<proteinExistence type="inferred from homology"/>
<dbReference type="GO" id="GO:0006654">
    <property type="term" value="P:phosphatidic acid biosynthetic process"/>
    <property type="evidence" value="ECO:0007669"/>
    <property type="project" value="TreeGrafter"/>
</dbReference>
<organism evidence="3 4">
    <name type="scientific">Nadsonia fulvescens var. elongata DSM 6958</name>
    <dbReference type="NCBI Taxonomy" id="857566"/>
    <lineage>
        <taxon>Eukaryota</taxon>
        <taxon>Fungi</taxon>
        <taxon>Dikarya</taxon>
        <taxon>Ascomycota</taxon>
        <taxon>Saccharomycotina</taxon>
        <taxon>Dipodascomycetes</taxon>
        <taxon>Dipodascales</taxon>
        <taxon>Dipodascales incertae sedis</taxon>
        <taxon>Nadsonia</taxon>
    </lineage>
</organism>
<dbReference type="SUPFAM" id="SSF53474">
    <property type="entry name" value="alpha/beta-Hydrolases"/>
    <property type="match status" value="1"/>
</dbReference>
<name>A0A1E3PMU3_9ASCO</name>
<evidence type="ECO:0000256" key="1">
    <source>
        <dbReference type="ARBA" id="ARBA00038097"/>
    </source>
</evidence>
<evidence type="ECO:0000259" key="2">
    <source>
        <dbReference type="Pfam" id="PF00561"/>
    </source>
</evidence>
<dbReference type="InterPro" id="IPR000073">
    <property type="entry name" value="AB_hydrolase_1"/>
</dbReference>
<gene>
    <name evidence="3" type="ORF">NADFUDRAFT_50672</name>
</gene>
<dbReference type="Pfam" id="PF00561">
    <property type="entry name" value="Abhydrolase_1"/>
    <property type="match status" value="1"/>
</dbReference>
<keyword evidence="3" id="KW-0378">Hydrolase</keyword>
<sequence length="431" mass="49247">MADVEPSKTISAEPEIATQVVKPKLAWGDSVKQWWNSPSLQSAEEAVLSLLPFSPENKSQSDRRVAKSELVKIDPNDDRIFLNEFQIWNPALEDKNKSNVKEEDTNIILLHGYGAGLGFFYQNFDGLSSLPGTRIHALDLPGFGRSFKDPKFNIKTKDLELKDSSGNFKAVQETEEWFCNHLYNYTQARKMKKFVLIGHSMGGYLAFNYALRHADQVEKLILVSPVGVERGNIHNITDESGHTIKVASNGPVPETEINPEIQPAKNKNKFRHETPSGKAIPNWFTYIWNHHFSVFSIIRASSFAAPKWVSNWSYWRFSNLPEEERDILHLYSYRLFSAKGSGEYAITRLLYPGAIARTPLIDQLNSIRCPTLWMYGDNDWMNRKAGREAVSKLQTRDMVAEYSEIKQAGHHVYLDNVEDFNQTVLNFIKKN</sequence>
<dbReference type="GO" id="GO:0005743">
    <property type="term" value="C:mitochondrial inner membrane"/>
    <property type="evidence" value="ECO:0007669"/>
    <property type="project" value="TreeGrafter"/>
</dbReference>
<accession>A0A1E3PMU3</accession>
<dbReference type="GO" id="GO:0035965">
    <property type="term" value="P:cardiolipin acyl-chain remodeling"/>
    <property type="evidence" value="ECO:0007669"/>
    <property type="project" value="TreeGrafter"/>
</dbReference>
<dbReference type="PANTHER" id="PTHR42886">
    <property type="entry name" value="RE40534P-RELATED"/>
    <property type="match status" value="1"/>
</dbReference>
<evidence type="ECO:0000313" key="4">
    <source>
        <dbReference type="Proteomes" id="UP000095009"/>
    </source>
</evidence>
<protein>
    <submittedName>
        <fullName evidence="3">Alpha/beta-hydrolase</fullName>
    </submittedName>
</protein>
<dbReference type="Proteomes" id="UP000095009">
    <property type="component" value="Unassembled WGS sequence"/>
</dbReference>
<dbReference type="InterPro" id="IPR029058">
    <property type="entry name" value="AB_hydrolase_fold"/>
</dbReference>
<dbReference type="Gene3D" id="3.40.50.1820">
    <property type="entry name" value="alpha/beta hydrolase"/>
    <property type="match status" value="1"/>
</dbReference>
<dbReference type="AlphaFoldDB" id="A0A1E3PMU3"/>
<keyword evidence="4" id="KW-1185">Reference proteome</keyword>
<dbReference type="EMBL" id="KV454408">
    <property type="protein sequence ID" value="ODQ66766.1"/>
    <property type="molecule type" value="Genomic_DNA"/>
</dbReference>